<dbReference type="FunFam" id="1.10.287.70:FF:000097">
    <property type="entry name" value="Potassium voltage-gated channel subfamily G member 3"/>
    <property type="match status" value="1"/>
</dbReference>
<dbReference type="Proteomes" id="UP000054047">
    <property type="component" value="Unassembled WGS sequence"/>
</dbReference>
<feature type="transmembrane region" description="Helical" evidence="11">
    <location>
        <begin position="34"/>
        <end position="51"/>
    </location>
</feature>
<evidence type="ECO:0000256" key="8">
    <source>
        <dbReference type="ARBA" id="ARBA00023065"/>
    </source>
</evidence>
<organism evidence="13 14">
    <name type="scientific">Ancylostoma duodenale</name>
    <dbReference type="NCBI Taxonomy" id="51022"/>
    <lineage>
        <taxon>Eukaryota</taxon>
        <taxon>Metazoa</taxon>
        <taxon>Ecdysozoa</taxon>
        <taxon>Nematoda</taxon>
        <taxon>Chromadorea</taxon>
        <taxon>Rhabditida</taxon>
        <taxon>Rhabditina</taxon>
        <taxon>Rhabditomorpha</taxon>
        <taxon>Strongyloidea</taxon>
        <taxon>Ancylostomatidae</taxon>
        <taxon>Ancylostomatinae</taxon>
        <taxon>Ancylostoma</taxon>
    </lineage>
</organism>
<dbReference type="AlphaFoldDB" id="A0A0C2BQP9"/>
<evidence type="ECO:0000259" key="12">
    <source>
        <dbReference type="Pfam" id="PF00520"/>
    </source>
</evidence>
<evidence type="ECO:0000256" key="5">
    <source>
        <dbReference type="ARBA" id="ARBA00022826"/>
    </source>
</evidence>
<evidence type="ECO:0000313" key="14">
    <source>
        <dbReference type="Proteomes" id="UP000054047"/>
    </source>
</evidence>
<dbReference type="GO" id="GO:0005251">
    <property type="term" value="F:delayed rectifier potassium channel activity"/>
    <property type="evidence" value="ECO:0007669"/>
    <property type="project" value="TreeGrafter"/>
</dbReference>
<dbReference type="PANTHER" id="PTHR11537:SF114">
    <property type="entry name" value="BTB DOMAIN-CONTAINING PROTEIN"/>
    <property type="match status" value="1"/>
</dbReference>
<feature type="transmembrane region" description="Helical" evidence="11">
    <location>
        <begin position="63"/>
        <end position="83"/>
    </location>
</feature>
<gene>
    <name evidence="13" type="ORF">ANCDUO_23820</name>
</gene>
<feature type="transmembrane region" description="Helical" evidence="11">
    <location>
        <begin position="6"/>
        <end position="22"/>
    </location>
</feature>
<keyword evidence="6" id="KW-0630">Potassium</keyword>
<keyword evidence="14" id="KW-1185">Reference proteome</keyword>
<evidence type="ECO:0000256" key="4">
    <source>
        <dbReference type="ARBA" id="ARBA00022692"/>
    </source>
</evidence>
<dbReference type="Pfam" id="PF00520">
    <property type="entry name" value="Ion_trans"/>
    <property type="match status" value="1"/>
</dbReference>
<dbReference type="SUPFAM" id="SSF81324">
    <property type="entry name" value="Voltage-gated potassium channels"/>
    <property type="match status" value="1"/>
</dbReference>
<keyword evidence="4 11" id="KW-0812">Transmembrane</keyword>
<evidence type="ECO:0000313" key="13">
    <source>
        <dbReference type="EMBL" id="KIH46128.1"/>
    </source>
</evidence>
<keyword evidence="7 11" id="KW-1133">Transmembrane helix</keyword>
<comment type="subcellular location">
    <subcellularLocation>
        <location evidence="1">Membrane</location>
        <topology evidence="1">Multi-pass membrane protein</topology>
    </subcellularLocation>
</comment>
<keyword evidence="2" id="KW-0813">Transport</keyword>
<evidence type="ECO:0000256" key="3">
    <source>
        <dbReference type="ARBA" id="ARBA00022538"/>
    </source>
</evidence>
<evidence type="ECO:0000256" key="1">
    <source>
        <dbReference type="ARBA" id="ARBA00004141"/>
    </source>
</evidence>
<protein>
    <submittedName>
        <fullName evidence="13">Ion channel</fullName>
    </submittedName>
</protein>
<sequence length="109" mass="12116">MQMVGVVMITVVIFFSTLIYFLERDEPDTKFTSIPATFWWCVVTMATVGYGDLVPLTVAGKMVGSGAIVCGVMVLALPITIMVNNFMQVVKLREEKIVKKYAQQHGDHV</sequence>
<keyword evidence="5" id="KW-0631">Potassium channel</keyword>
<dbReference type="GO" id="GO:0008076">
    <property type="term" value="C:voltage-gated potassium channel complex"/>
    <property type="evidence" value="ECO:0007669"/>
    <property type="project" value="InterPro"/>
</dbReference>
<evidence type="ECO:0000256" key="9">
    <source>
        <dbReference type="ARBA" id="ARBA00023136"/>
    </source>
</evidence>
<name>A0A0C2BQP9_9BILA</name>
<keyword evidence="8" id="KW-0406">Ion transport</keyword>
<dbReference type="InterPro" id="IPR005821">
    <property type="entry name" value="Ion_trans_dom"/>
</dbReference>
<dbReference type="EMBL" id="KN770060">
    <property type="protein sequence ID" value="KIH46128.1"/>
    <property type="molecule type" value="Genomic_DNA"/>
</dbReference>
<keyword evidence="3" id="KW-0633">Potassium transport</keyword>
<proteinExistence type="predicted"/>
<evidence type="ECO:0000256" key="11">
    <source>
        <dbReference type="SAM" id="Phobius"/>
    </source>
</evidence>
<evidence type="ECO:0000256" key="2">
    <source>
        <dbReference type="ARBA" id="ARBA00022448"/>
    </source>
</evidence>
<evidence type="ECO:0000256" key="10">
    <source>
        <dbReference type="ARBA" id="ARBA00023303"/>
    </source>
</evidence>
<reference evidence="13 14" key="1">
    <citation type="submission" date="2013-12" db="EMBL/GenBank/DDBJ databases">
        <title>Draft genome of the parsitic nematode Ancylostoma duodenale.</title>
        <authorList>
            <person name="Mitreva M."/>
        </authorList>
    </citation>
    <scope>NUCLEOTIDE SEQUENCE [LARGE SCALE GENOMIC DNA]</scope>
    <source>
        <strain evidence="13 14">Zhejiang</strain>
    </source>
</reference>
<keyword evidence="10" id="KW-0407">Ion channel</keyword>
<dbReference type="PRINTS" id="PR00169">
    <property type="entry name" value="KCHANNEL"/>
</dbReference>
<feature type="domain" description="Ion transport" evidence="12">
    <location>
        <begin position="4"/>
        <end position="90"/>
    </location>
</feature>
<dbReference type="PANTHER" id="PTHR11537">
    <property type="entry name" value="VOLTAGE-GATED POTASSIUM CHANNEL"/>
    <property type="match status" value="1"/>
</dbReference>
<evidence type="ECO:0000256" key="7">
    <source>
        <dbReference type="ARBA" id="ARBA00022989"/>
    </source>
</evidence>
<dbReference type="Gene3D" id="1.10.287.70">
    <property type="match status" value="1"/>
</dbReference>
<accession>A0A0C2BQP9</accession>
<evidence type="ECO:0000256" key="6">
    <source>
        <dbReference type="ARBA" id="ARBA00022958"/>
    </source>
</evidence>
<dbReference type="OrthoDB" id="415460at2759"/>
<dbReference type="InterPro" id="IPR028325">
    <property type="entry name" value="VG_K_chnl"/>
</dbReference>
<dbReference type="GO" id="GO:0001508">
    <property type="term" value="P:action potential"/>
    <property type="evidence" value="ECO:0007669"/>
    <property type="project" value="TreeGrafter"/>
</dbReference>
<keyword evidence="9 11" id="KW-0472">Membrane</keyword>